<dbReference type="SMART" id="SM00530">
    <property type="entry name" value="HTH_XRE"/>
    <property type="match status" value="1"/>
</dbReference>
<accession>A0A2S0M7U0</accession>
<reference evidence="3 4" key="1">
    <citation type="journal article" date="2018" name="Genome Announc.">
        <title>Complete genomes of two Megasphaera elsdenii strains, NCIMB 702410 and ATCC 25940.</title>
        <authorList>
            <person name="Hatmaker E.A."/>
            <person name="O'Dell K."/>
            <person name="Riley L.A."/>
            <person name="Klingeman D.M."/>
            <person name="Guss A.M."/>
        </authorList>
    </citation>
    <scope>NUCLEOTIDE SEQUENCE [LARGE SCALE GENOMIC DNA]</scope>
    <source>
        <strain evidence="3 4">NCIMB702410</strain>
    </source>
</reference>
<organism evidence="3 4">
    <name type="scientific">Megasphaera elsdenii</name>
    <dbReference type="NCBI Taxonomy" id="907"/>
    <lineage>
        <taxon>Bacteria</taxon>
        <taxon>Bacillati</taxon>
        <taxon>Bacillota</taxon>
        <taxon>Negativicutes</taxon>
        <taxon>Veillonellales</taxon>
        <taxon>Veillonellaceae</taxon>
        <taxon>Megasphaera</taxon>
    </lineage>
</organism>
<dbReference type="PANTHER" id="PTHR46558">
    <property type="entry name" value="TRACRIPTIONAL REGULATORY PROTEIN-RELATED-RELATED"/>
    <property type="match status" value="1"/>
</dbReference>
<dbReference type="RefSeq" id="WP_036220614.1">
    <property type="nucleotide sequence ID" value="NZ_CP027569.1"/>
</dbReference>
<protein>
    <submittedName>
        <fullName evidence="3">XRE family transcriptional regulator</fullName>
    </submittedName>
</protein>
<dbReference type="Pfam" id="PF01381">
    <property type="entry name" value="HTH_3"/>
    <property type="match status" value="1"/>
</dbReference>
<dbReference type="OrthoDB" id="1625599at2"/>
<dbReference type="InterPro" id="IPR001387">
    <property type="entry name" value="Cro/C1-type_HTH"/>
</dbReference>
<dbReference type="PROSITE" id="PS50943">
    <property type="entry name" value="HTH_CROC1"/>
    <property type="match status" value="1"/>
</dbReference>
<evidence type="ECO:0000313" key="3">
    <source>
        <dbReference type="EMBL" id="AVO27530.1"/>
    </source>
</evidence>
<dbReference type="GO" id="GO:0003677">
    <property type="term" value="F:DNA binding"/>
    <property type="evidence" value="ECO:0007669"/>
    <property type="project" value="UniProtKB-KW"/>
</dbReference>
<dbReference type="CDD" id="cd00093">
    <property type="entry name" value="HTH_XRE"/>
    <property type="match status" value="1"/>
</dbReference>
<dbReference type="EMBL" id="CP027569">
    <property type="protein sequence ID" value="AVO27530.1"/>
    <property type="molecule type" value="Genomic_DNA"/>
</dbReference>
<dbReference type="Proteomes" id="UP000238358">
    <property type="component" value="Chromosome"/>
</dbReference>
<gene>
    <name evidence="3" type="ORF">C6Y28_07895</name>
</gene>
<dbReference type="PANTHER" id="PTHR46558:SF13">
    <property type="entry name" value="HTH-TYPE TRANSCRIPTIONAL REGULATOR IMMR"/>
    <property type="match status" value="1"/>
</dbReference>
<dbReference type="SUPFAM" id="SSF47413">
    <property type="entry name" value="lambda repressor-like DNA-binding domains"/>
    <property type="match status" value="1"/>
</dbReference>
<evidence type="ECO:0000313" key="4">
    <source>
        <dbReference type="Proteomes" id="UP000238358"/>
    </source>
</evidence>
<dbReference type="AlphaFoldDB" id="A0A2S0M7U0"/>
<dbReference type="Gene3D" id="1.10.260.40">
    <property type="entry name" value="lambda repressor-like DNA-binding domains"/>
    <property type="match status" value="1"/>
</dbReference>
<evidence type="ECO:0000259" key="2">
    <source>
        <dbReference type="PROSITE" id="PS50943"/>
    </source>
</evidence>
<proteinExistence type="predicted"/>
<feature type="domain" description="HTH cro/C1-type" evidence="2">
    <location>
        <begin position="4"/>
        <end position="58"/>
    </location>
</feature>
<name>A0A2S0M7U0_MEGEL</name>
<sequence>MNKIKELREKAKLTQAELADALGVKRVTVSQWERGENKPRIDTLIKMSQLFKVTTDYLLRP</sequence>
<evidence type="ECO:0000256" key="1">
    <source>
        <dbReference type="ARBA" id="ARBA00023125"/>
    </source>
</evidence>
<dbReference type="InterPro" id="IPR010982">
    <property type="entry name" value="Lambda_DNA-bd_dom_sf"/>
</dbReference>
<keyword evidence="1" id="KW-0238">DNA-binding</keyword>